<protein>
    <submittedName>
        <fullName evidence="1">Uncharacterized protein</fullName>
    </submittedName>
</protein>
<keyword evidence="2" id="KW-1185">Reference proteome</keyword>
<name>A0A2P5AGA4_PARAD</name>
<comment type="caution">
    <text evidence="1">The sequence shown here is derived from an EMBL/GenBank/DDBJ whole genome shotgun (WGS) entry which is preliminary data.</text>
</comment>
<accession>A0A2P5AGA4</accession>
<evidence type="ECO:0000313" key="2">
    <source>
        <dbReference type="Proteomes" id="UP000237105"/>
    </source>
</evidence>
<reference evidence="2" key="1">
    <citation type="submission" date="2016-06" db="EMBL/GenBank/DDBJ databases">
        <title>Parallel loss of symbiosis genes in relatives of nitrogen-fixing non-legume Parasponia.</title>
        <authorList>
            <person name="Van Velzen R."/>
            <person name="Holmer R."/>
            <person name="Bu F."/>
            <person name="Rutten L."/>
            <person name="Van Zeijl A."/>
            <person name="Liu W."/>
            <person name="Santuari L."/>
            <person name="Cao Q."/>
            <person name="Sharma T."/>
            <person name="Shen D."/>
            <person name="Roswanjaya Y."/>
            <person name="Wardhani T."/>
            <person name="Kalhor M.S."/>
            <person name="Jansen J."/>
            <person name="Van den Hoogen J."/>
            <person name="Gungor B."/>
            <person name="Hartog M."/>
            <person name="Hontelez J."/>
            <person name="Verver J."/>
            <person name="Yang W.-C."/>
            <person name="Schijlen E."/>
            <person name="Repin R."/>
            <person name="Schilthuizen M."/>
            <person name="Schranz E."/>
            <person name="Heidstra R."/>
            <person name="Miyata K."/>
            <person name="Fedorova E."/>
            <person name="Kohlen W."/>
            <person name="Bisseling T."/>
            <person name="Smit S."/>
            <person name="Geurts R."/>
        </authorList>
    </citation>
    <scope>NUCLEOTIDE SEQUENCE [LARGE SCALE GENOMIC DNA]</scope>
    <source>
        <strain evidence="2">cv. WU1-14</strain>
    </source>
</reference>
<dbReference type="OrthoDB" id="10371980at2759"/>
<proteinExistence type="predicted"/>
<evidence type="ECO:0000313" key="1">
    <source>
        <dbReference type="EMBL" id="PON35569.1"/>
    </source>
</evidence>
<dbReference type="EMBL" id="JXTB01000606">
    <property type="protein sequence ID" value="PON35569.1"/>
    <property type="molecule type" value="Genomic_DNA"/>
</dbReference>
<dbReference type="Proteomes" id="UP000237105">
    <property type="component" value="Unassembled WGS sequence"/>
</dbReference>
<sequence length="147" mass="15769">MSDYALDDSVSMDGSYSLCIEIITALDGVVATRTWADETRTTIVVTGTIIVVTTLDAFEDFKASVFFEACFLDFTKEVAFTVVAILSGFDDSEIASIVATDFVHPDFLIFVAVVTKRDGINFTSTIDFGIFIDLVATGTGGASSDLD</sequence>
<dbReference type="AlphaFoldDB" id="A0A2P5AGA4"/>
<organism evidence="1 2">
    <name type="scientific">Parasponia andersonii</name>
    <name type="common">Sponia andersonii</name>
    <dbReference type="NCBI Taxonomy" id="3476"/>
    <lineage>
        <taxon>Eukaryota</taxon>
        <taxon>Viridiplantae</taxon>
        <taxon>Streptophyta</taxon>
        <taxon>Embryophyta</taxon>
        <taxon>Tracheophyta</taxon>
        <taxon>Spermatophyta</taxon>
        <taxon>Magnoliopsida</taxon>
        <taxon>eudicotyledons</taxon>
        <taxon>Gunneridae</taxon>
        <taxon>Pentapetalae</taxon>
        <taxon>rosids</taxon>
        <taxon>fabids</taxon>
        <taxon>Rosales</taxon>
        <taxon>Cannabaceae</taxon>
        <taxon>Parasponia</taxon>
    </lineage>
</organism>
<gene>
    <name evidence="1" type="ORF">PanWU01x14_335180</name>
</gene>